<dbReference type="GO" id="GO:0005975">
    <property type="term" value="P:carbohydrate metabolic process"/>
    <property type="evidence" value="ECO:0007669"/>
    <property type="project" value="InterPro"/>
</dbReference>
<comment type="caution">
    <text evidence="4">The sequence shown here is derived from an EMBL/GenBank/DDBJ whole genome shotgun (WGS) entry which is preliminary data.</text>
</comment>
<organism evidence="4 5">
    <name type="scientific">candidate division WWE3 bacterium CG_4_9_14_0_2_um_filter_35_11</name>
    <dbReference type="NCBI Taxonomy" id="1975077"/>
    <lineage>
        <taxon>Bacteria</taxon>
        <taxon>Katanobacteria</taxon>
    </lineage>
</organism>
<evidence type="ECO:0000256" key="1">
    <source>
        <dbReference type="ARBA" id="ARBA00010523"/>
    </source>
</evidence>
<dbReference type="Pfam" id="PF10432">
    <property type="entry name" value="bact-PGI_C"/>
    <property type="match status" value="1"/>
</dbReference>
<name>A0A2M8ELC0_UNCKA</name>
<dbReference type="InterPro" id="IPR046348">
    <property type="entry name" value="SIS_dom_sf"/>
</dbReference>
<dbReference type="PROSITE" id="PS51464">
    <property type="entry name" value="SIS"/>
    <property type="match status" value="1"/>
</dbReference>
<keyword evidence="2" id="KW-0413">Isomerase</keyword>
<evidence type="ECO:0000259" key="3">
    <source>
        <dbReference type="PROSITE" id="PS51464"/>
    </source>
</evidence>
<dbReference type="GO" id="GO:0004347">
    <property type="term" value="F:glucose-6-phosphate isomerase activity"/>
    <property type="evidence" value="ECO:0007669"/>
    <property type="project" value="InterPro"/>
</dbReference>
<evidence type="ECO:0000313" key="5">
    <source>
        <dbReference type="Proteomes" id="UP000229756"/>
    </source>
</evidence>
<proteinExistence type="inferred from homology"/>
<gene>
    <name evidence="4" type="ORF">CO058_03095</name>
</gene>
<dbReference type="GO" id="GO:0004476">
    <property type="term" value="F:mannose-6-phosphate isomerase activity"/>
    <property type="evidence" value="ECO:0007669"/>
    <property type="project" value="InterPro"/>
</dbReference>
<accession>A0A2M8ELC0</accession>
<evidence type="ECO:0000256" key="2">
    <source>
        <dbReference type="ARBA" id="ARBA00023235"/>
    </source>
</evidence>
<protein>
    <recommendedName>
        <fullName evidence="3">SIS domain-containing protein</fullName>
    </recommendedName>
</protein>
<dbReference type="Gene3D" id="3.40.50.10490">
    <property type="entry name" value="Glucose-6-phosphate isomerase like protein, domain 1"/>
    <property type="match status" value="2"/>
</dbReference>
<feature type="domain" description="SIS" evidence="3">
    <location>
        <begin position="29"/>
        <end position="171"/>
    </location>
</feature>
<sequence length="339" mass="37830">MSIHVYLKSIGYYHSQFKESWNGSNRIKMPKNFQGVSEVIIAGMGGSSFGVRVVTSAFSDELVLPIHLVEGYDLPEYADETTLVLVTSYSGNTEETVSILEQARVKGCKIFAITSGGKLKNAVDSGNIPGYIFDTNYNPSGSPRTGIGYIVGSTLGVLTSLKFLEFSQQKAMRTASFIKHFTELLSRSSDMIFKISSKIDGYSPIFIASEHLVSASYVIRNFMNETSKNIGFTYDIPSMNHHFLDGLDFPNDINKKYIFVYLISSLYNERNKKRFEIMRGITKEKGINDIAITLGAKDKLDEIWEAIIIGSLVSYNLAVAHKVDPRTNEMVDLLKRELG</sequence>
<dbReference type="SUPFAM" id="SSF53697">
    <property type="entry name" value="SIS domain"/>
    <property type="match status" value="1"/>
</dbReference>
<dbReference type="GO" id="GO:1901135">
    <property type="term" value="P:carbohydrate derivative metabolic process"/>
    <property type="evidence" value="ECO:0007669"/>
    <property type="project" value="InterPro"/>
</dbReference>
<evidence type="ECO:0000313" key="4">
    <source>
        <dbReference type="EMBL" id="PJC23515.1"/>
    </source>
</evidence>
<comment type="similarity">
    <text evidence="1">Belongs to the PGI/PMI family.</text>
</comment>
<dbReference type="EMBL" id="PFSJ01000023">
    <property type="protein sequence ID" value="PJC23515.1"/>
    <property type="molecule type" value="Genomic_DNA"/>
</dbReference>
<dbReference type="GO" id="GO:0097367">
    <property type="term" value="F:carbohydrate derivative binding"/>
    <property type="evidence" value="ECO:0007669"/>
    <property type="project" value="InterPro"/>
</dbReference>
<dbReference type="Proteomes" id="UP000229756">
    <property type="component" value="Unassembled WGS sequence"/>
</dbReference>
<dbReference type="AlphaFoldDB" id="A0A2M8ELC0"/>
<reference evidence="5" key="1">
    <citation type="submission" date="2017-09" db="EMBL/GenBank/DDBJ databases">
        <title>Depth-based differentiation of microbial function through sediment-hosted aquifers and enrichment of novel symbionts in the deep terrestrial subsurface.</title>
        <authorList>
            <person name="Probst A.J."/>
            <person name="Ladd B."/>
            <person name="Jarett J.K."/>
            <person name="Geller-Mcgrath D.E."/>
            <person name="Sieber C.M.K."/>
            <person name="Emerson J.B."/>
            <person name="Anantharaman K."/>
            <person name="Thomas B.C."/>
            <person name="Malmstrom R."/>
            <person name="Stieglmeier M."/>
            <person name="Klingl A."/>
            <person name="Woyke T."/>
            <person name="Ryan C.M."/>
            <person name="Banfield J.F."/>
        </authorList>
    </citation>
    <scope>NUCLEOTIDE SEQUENCE [LARGE SCALE GENOMIC DNA]</scope>
</reference>
<dbReference type="InterPro" id="IPR019490">
    <property type="entry name" value="Glu6P/Mann6P_isomerase_C"/>
</dbReference>
<dbReference type="InterPro" id="IPR001347">
    <property type="entry name" value="SIS_dom"/>
</dbReference>